<evidence type="ECO:0000256" key="3">
    <source>
        <dbReference type="ARBA" id="ARBA00023163"/>
    </source>
</evidence>
<dbReference type="InterPro" id="IPR019888">
    <property type="entry name" value="Tscrpt_reg_AsnC-like"/>
</dbReference>
<name>A0A415DV86_9FIRM</name>
<dbReference type="SUPFAM" id="SSF46785">
    <property type="entry name" value="Winged helix' DNA-binding domain"/>
    <property type="match status" value="1"/>
</dbReference>
<dbReference type="STRING" id="1776384.GCA_900086585_00472"/>
<dbReference type="Pfam" id="PF01037">
    <property type="entry name" value="AsnC_trans_reg"/>
    <property type="match status" value="1"/>
</dbReference>
<dbReference type="PANTHER" id="PTHR30154">
    <property type="entry name" value="LEUCINE-RESPONSIVE REGULATORY PROTEIN"/>
    <property type="match status" value="1"/>
</dbReference>
<dbReference type="InterPro" id="IPR019887">
    <property type="entry name" value="Tscrpt_reg_AsnC/Lrp_C"/>
</dbReference>
<dbReference type="GO" id="GO:0043565">
    <property type="term" value="F:sequence-specific DNA binding"/>
    <property type="evidence" value="ECO:0007669"/>
    <property type="project" value="InterPro"/>
</dbReference>
<evidence type="ECO:0000313" key="5">
    <source>
        <dbReference type="EMBL" id="RHJ84094.1"/>
    </source>
</evidence>
<dbReference type="SMART" id="SM00344">
    <property type="entry name" value="HTH_ASNC"/>
    <property type="match status" value="1"/>
</dbReference>
<dbReference type="InterPro" id="IPR011008">
    <property type="entry name" value="Dimeric_a/b-barrel"/>
</dbReference>
<organism evidence="5 6">
    <name type="scientific">Emergencia timonensis</name>
    <dbReference type="NCBI Taxonomy" id="1776384"/>
    <lineage>
        <taxon>Bacteria</taxon>
        <taxon>Bacillati</taxon>
        <taxon>Bacillota</taxon>
        <taxon>Clostridia</taxon>
        <taxon>Peptostreptococcales</taxon>
        <taxon>Anaerovoracaceae</taxon>
        <taxon>Emergencia</taxon>
    </lineage>
</organism>
<feature type="domain" description="HTH asnC-type" evidence="4">
    <location>
        <begin position="4"/>
        <end position="65"/>
    </location>
</feature>
<dbReference type="Proteomes" id="UP000284841">
    <property type="component" value="Unassembled WGS sequence"/>
</dbReference>
<evidence type="ECO:0000313" key="6">
    <source>
        <dbReference type="Proteomes" id="UP000284841"/>
    </source>
</evidence>
<evidence type="ECO:0000259" key="4">
    <source>
        <dbReference type="PROSITE" id="PS50956"/>
    </source>
</evidence>
<dbReference type="Gene3D" id="1.10.10.10">
    <property type="entry name" value="Winged helix-like DNA-binding domain superfamily/Winged helix DNA-binding domain"/>
    <property type="match status" value="1"/>
</dbReference>
<dbReference type="SUPFAM" id="SSF54909">
    <property type="entry name" value="Dimeric alpha+beta barrel"/>
    <property type="match status" value="1"/>
</dbReference>
<comment type="caution">
    <text evidence="5">The sequence shown here is derived from an EMBL/GenBank/DDBJ whole genome shotgun (WGS) entry which is preliminary data.</text>
</comment>
<proteinExistence type="predicted"/>
<dbReference type="RefSeq" id="WP_067533326.1">
    <property type="nucleotide sequence ID" value="NZ_AP025567.1"/>
</dbReference>
<sequence>MRTLDEVDIKILNQLKKNARMPLKELSAEVYLTTPAVSARIEKLEQDGFIKGYHADLDMEKLGYGIKAFIMITVEPEDSQKFYEFIRLQKCVLECNHITGPYSMILKVTFSTTTLLDEFLGKLQVFGKTETQVVFSTVLERH</sequence>
<dbReference type="InterPro" id="IPR036388">
    <property type="entry name" value="WH-like_DNA-bd_sf"/>
</dbReference>
<dbReference type="PROSITE" id="PS50956">
    <property type="entry name" value="HTH_ASNC_2"/>
    <property type="match status" value="1"/>
</dbReference>
<dbReference type="GO" id="GO:0043200">
    <property type="term" value="P:response to amino acid"/>
    <property type="evidence" value="ECO:0007669"/>
    <property type="project" value="TreeGrafter"/>
</dbReference>
<keyword evidence="2" id="KW-0238">DNA-binding</keyword>
<dbReference type="Gene3D" id="3.30.70.920">
    <property type="match status" value="1"/>
</dbReference>
<dbReference type="PANTHER" id="PTHR30154:SF34">
    <property type="entry name" value="TRANSCRIPTIONAL REGULATOR AZLB"/>
    <property type="match status" value="1"/>
</dbReference>
<dbReference type="AlphaFoldDB" id="A0A415DV86"/>
<dbReference type="GO" id="GO:0005829">
    <property type="term" value="C:cytosol"/>
    <property type="evidence" value="ECO:0007669"/>
    <property type="project" value="TreeGrafter"/>
</dbReference>
<dbReference type="Pfam" id="PF13412">
    <property type="entry name" value="HTH_24"/>
    <property type="match status" value="1"/>
</dbReference>
<keyword evidence="1" id="KW-0805">Transcription regulation</keyword>
<dbReference type="OrthoDB" id="66249at2"/>
<dbReference type="PRINTS" id="PR00033">
    <property type="entry name" value="HTHASNC"/>
</dbReference>
<dbReference type="GeneID" id="83002885"/>
<keyword evidence="3" id="KW-0804">Transcription</keyword>
<dbReference type="InterPro" id="IPR000485">
    <property type="entry name" value="AsnC-type_HTH_dom"/>
</dbReference>
<dbReference type="InterPro" id="IPR036390">
    <property type="entry name" value="WH_DNA-bd_sf"/>
</dbReference>
<dbReference type="InterPro" id="IPR011991">
    <property type="entry name" value="ArsR-like_HTH"/>
</dbReference>
<dbReference type="EMBL" id="QRMS01000007">
    <property type="protein sequence ID" value="RHJ84094.1"/>
    <property type="molecule type" value="Genomic_DNA"/>
</dbReference>
<accession>A0A415DV86</accession>
<evidence type="ECO:0000256" key="2">
    <source>
        <dbReference type="ARBA" id="ARBA00023125"/>
    </source>
</evidence>
<evidence type="ECO:0000256" key="1">
    <source>
        <dbReference type="ARBA" id="ARBA00023015"/>
    </source>
</evidence>
<reference evidence="5 6" key="1">
    <citation type="submission" date="2018-08" db="EMBL/GenBank/DDBJ databases">
        <title>A genome reference for cultivated species of the human gut microbiota.</title>
        <authorList>
            <person name="Zou Y."/>
            <person name="Xue W."/>
            <person name="Luo G."/>
        </authorList>
    </citation>
    <scope>NUCLEOTIDE SEQUENCE [LARGE SCALE GENOMIC DNA]</scope>
    <source>
        <strain evidence="5 6">AM07-24</strain>
    </source>
</reference>
<keyword evidence="6" id="KW-1185">Reference proteome</keyword>
<protein>
    <submittedName>
        <fullName evidence="5">Lrp/AsnC family transcriptional regulator</fullName>
    </submittedName>
</protein>
<gene>
    <name evidence="5" type="ORF">DW099_18010</name>
</gene>
<dbReference type="CDD" id="cd00090">
    <property type="entry name" value="HTH_ARSR"/>
    <property type="match status" value="1"/>
</dbReference>